<accession>A0A0N5D1S3</accession>
<evidence type="ECO:0000256" key="5">
    <source>
        <dbReference type="ARBA" id="ARBA00022824"/>
    </source>
</evidence>
<dbReference type="OMA" id="INKWDGT"/>
<evidence type="ECO:0000256" key="3">
    <source>
        <dbReference type="ARBA" id="ARBA00017057"/>
    </source>
</evidence>
<evidence type="ECO:0000256" key="8">
    <source>
        <dbReference type="ARBA" id="ARBA00045608"/>
    </source>
</evidence>
<dbReference type="InterPro" id="IPR009582">
    <property type="entry name" value="Spc2/SPCS2"/>
</dbReference>
<reference evidence="12" key="1">
    <citation type="submission" date="2017-02" db="UniProtKB">
        <authorList>
            <consortium name="WormBaseParasite"/>
        </authorList>
    </citation>
    <scope>IDENTIFICATION</scope>
</reference>
<organism evidence="12">
    <name type="scientific">Thelazia callipaeda</name>
    <name type="common">Oriental eyeworm</name>
    <name type="synonym">Parasitic nematode</name>
    <dbReference type="NCBI Taxonomy" id="103827"/>
    <lineage>
        <taxon>Eukaryota</taxon>
        <taxon>Metazoa</taxon>
        <taxon>Ecdysozoa</taxon>
        <taxon>Nematoda</taxon>
        <taxon>Chromadorea</taxon>
        <taxon>Rhabditida</taxon>
        <taxon>Spirurina</taxon>
        <taxon>Spiruromorpha</taxon>
        <taxon>Thelazioidea</taxon>
        <taxon>Thelaziidae</taxon>
        <taxon>Thelazia</taxon>
    </lineage>
</organism>
<dbReference type="GO" id="GO:0005787">
    <property type="term" value="C:signal peptidase complex"/>
    <property type="evidence" value="ECO:0007669"/>
    <property type="project" value="UniProtKB-UniRule"/>
</dbReference>
<comment type="function">
    <text evidence="8 9">Component of the signal peptidase complex (SPC) which catalyzes the cleavage of N-terminal signal sequences from nascent proteins as they are translocated into the lumen of the endoplasmic reticulum. Enhances the enzymatic activity of SPC and facilitates the interactions between different components of the translocation site.</text>
</comment>
<feature type="transmembrane region" description="Helical" evidence="9">
    <location>
        <begin position="92"/>
        <end position="113"/>
    </location>
</feature>
<evidence type="ECO:0000256" key="7">
    <source>
        <dbReference type="ARBA" id="ARBA00023136"/>
    </source>
</evidence>
<proteinExistence type="inferred from homology"/>
<keyword evidence="11" id="KW-1185">Reference proteome</keyword>
<evidence type="ECO:0000256" key="4">
    <source>
        <dbReference type="ARBA" id="ARBA00022692"/>
    </source>
</evidence>
<evidence type="ECO:0000256" key="1">
    <source>
        <dbReference type="ARBA" id="ARBA00004477"/>
    </source>
</evidence>
<name>A0A0N5D1S3_THECL</name>
<comment type="similarity">
    <text evidence="2 9">Belongs to the SPCS2 family.</text>
</comment>
<dbReference type="GO" id="GO:0045047">
    <property type="term" value="P:protein targeting to ER"/>
    <property type="evidence" value="ECO:0007669"/>
    <property type="project" value="TreeGrafter"/>
</dbReference>
<dbReference type="GO" id="GO:0006465">
    <property type="term" value="P:signal peptide processing"/>
    <property type="evidence" value="ECO:0007669"/>
    <property type="project" value="UniProtKB-UniRule"/>
</dbReference>
<evidence type="ECO:0000256" key="9">
    <source>
        <dbReference type="RuleBase" id="RU368033"/>
    </source>
</evidence>
<evidence type="ECO:0000256" key="6">
    <source>
        <dbReference type="ARBA" id="ARBA00022989"/>
    </source>
</evidence>
<dbReference type="OrthoDB" id="29558at2759"/>
<gene>
    <name evidence="10" type="ORF">TCLT_LOCUS6800</name>
</gene>
<dbReference type="EMBL" id="UYYF01004446">
    <property type="protein sequence ID" value="VDN04193.1"/>
    <property type="molecule type" value="Genomic_DNA"/>
</dbReference>
<dbReference type="Pfam" id="PF06703">
    <property type="entry name" value="SPC25"/>
    <property type="match status" value="1"/>
</dbReference>
<reference evidence="10 11" key="2">
    <citation type="submission" date="2018-11" db="EMBL/GenBank/DDBJ databases">
        <authorList>
            <consortium name="Pathogen Informatics"/>
        </authorList>
    </citation>
    <scope>NUCLEOTIDE SEQUENCE [LARGE SCALE GENOMIC DNA]</scope>
</reference>
<dbReference type="STRING" id="103827.A0A0N5D1S3"/>
<dbReference type="Proteomes" id="UP000276776">
    <property type="component" value="Unassembled WGS sequence"/>
</dbReference>
<dbReference type="PANTHER" id="PTHR13085">
    <property type="entry name" value="MICROSOMAL SIGNAL PEPTIDASE 25 KDA SUBUNIT"/>
    <property type="match status" value="1"/>
</dbReference>
<evidence type="ECO:0000256" key="2">
    <source>
        <dbReference type="ARBA" id="ARBA00007324"/>
    </source>
</evidence>
<dbReference type="PANTHER" id="PTHR13085:SF0">
    <property type="entry name" value="SIGNAL PEPTIDASE COMPLEX SUBUNIT 2"/>
    <property type="match status" value="1"/>
</dbReference>
<feature type="transmembrane region" description="Helical" evidence="9">
    <location>
        <begin position="64"/>
        <end position="80"/>
    </location>
</feature>
<evidence type="ECO:0000313" key="12">
    <source>
        <dbReference type="WBParaSite" id="TCLT_0000681101-mRNA-1"/>
    </source>
</evidence>
<keyword evidence="5 9" id="KW-0256">Endoplasmic reticulum</keyword>
<keyword evidence="6 9" id="KW-1133">Transmembrane helix</keyword>
<dbReference type="AlphaFoldDB" id="A0A0N5D1S3"/>
<comment type="subcellular location">
    <subcellularLocation>
        <location evidence="1 9">Endoplasmic reticulum membrane</location>
        <topology evidence="1 9">Multi-pass membrane protein</topology>
    </subcellularLocation>
</comment>
<dbReference type="WBParaSite" id="TCLT_0000681101-mRNA-1">
    <property type="protein sequence ID" value="TCLT_0000681101-mRNA-1"/>
    <property type="gene ID" value="TCLT_0000681101"/>
</dbReference>
<keyword evidence="4 9" id="KW-0812">Transmembrane</keyword>
<protein>
    <recommendedName>
        <fullName evidence="3 9">Signal peptidase complex subunit 2</fullName>
    </recommendedName>
</protein>
<evidence type="ECO:0000313" key="11">
    <source>
        <dbReference type="Proteomes" id="UP000276776"/>
    </source>
</evidence>
<evidence type="ECO:0000313" key="10">
    <source>
        <dbReference type="EMBL" id="VDN04193.1"/>
    </source>
</evidence>
<dbReference type="GO" id="GO:0008233">
    <property type="term" value="F:peptidase activity"/>
    <property type="evidence" value="ECO:0007669"/>
    <property type="project" value="UniProtKB-UniRule"/>
</dbReference>
<sequence length="201" mass="23071">MPNKSLANSKSLLAATMDKLSDQLKVNKWDGPTVRNTIDDAIRKIFNEKYDAWTERHTLADGRLIISTIAVTFAIISLVYDYIEPFPKSKPVLATCSITYFILVGVLQLYHWYIEKGTFYQGVEIDPTGKTPRRYWKWSSSIKKYDDKYTLEAEYTQESRTGHIKVLKSIGTFIDEEGVVVLPILEKELSHIVSSVLRKDE</sequence>
<keyword evidence="7 9" id="KW-0472">Membrane</keyword>